<reference evidence="1 2" key="1">
    <citation type="submission" date="2020-08" db="EMBL/GenBank/DDBJ databases">
        <title>Sequencing the genomes of 1000 actinobacteria strains.</title>
        <authorList>
            <person name="Klenk H.-P."/>
        </authorList>
    </citation>
    <scope>NUCLEOTIDE SEQUENCE [LARGE SCALE GENOMIC DNA]</scope>
    <source>
        <strain evidence="1 2">DSM 45272</strain>
    </source>
</reference>
<comment type="caution">
    <text evidence="1">The sequence shown here is derived from an EMBL/GenBank/DDBJ whole genome shotgun (WGS) entry which is preliminary data.</text>
</comment>
<protein>
    <submittedName>
        <fullName evidence="1">Uncharacterized protein</fullName>
    </submittedName>
</protein>
<gene>
    <name evidence="1" type="ORF">HDA45_003050</name>
</gene>
<name>A0A841B1N4_9PSEU</name>
<accession>A0A841B1N4</accession>
<dbReference type="AlphaFoldDB" id="A0A841B1N4"/>
<organism evidence="1 2">
    <name type="scientific">Amycolatopsis umgeniensis</name>
    <dbReference type="NCBI Taxonomy" id="336628"/>
    <lineage>
        <taxon>Bacteria</taxon>
        <taxon>Bacillati</taxon>
        <taxon>Actinomycetota</taxon>
        <taxon>Actinomycetes</taxon>
        <taxon>Pseudonocardiales</taxon>
        <taxon>Pseudonocardiaceae</taxon>
        <taxon>Amycolatopsis</taxon>
    </lineage>
</organism>
<proteinExistence type="predicted"/>
<dbReference type="Proteomes" id="UP000580861">
    <property type="component" value="Unassembled WGS sequence"/>
</dbReference>
<sequence length="55" mass="6477">MVKLDHIQSPLAGPALTHKRLWFVESFGDLYLRQARFEAQFPKERAQPLVLRRVD</sequence>
<keyword evidence="2" id="KW-1185">Reference proteome</keyword>
<evidence type="ECO:0000313" key="1">
    <source>
        <dbReference type="EMBL" id="MBB5852963.1"/>
    </source>
</evidence>
<dbReference type="EMBL" id="JACHMX010000001">
    <property type="protein sequence ID" value="MBB5852963.1"/>
    <property type="molecule type" value="Genomic_DNA"/>
</dbReference>
<evidence type="ECO:0000313" key="2">
    <source>
        <dbReference type="Proteomes" id="UP000580861"/>
    </source>
</evidence>